<name>A0A9X4LI72_9BURK</name>
<dbReference type="Proteomes" id="UP001152766">
    <property type="component" value="Unassembled WGS sequence"/>
</dbReference>
<gene>
    <name evidence="2" type="ORF">EXJ73_02325</name>
</gene>
<sequence length="64" mass="7646">MGIEDRDWYRDELRKRTGYKERAKFRINLGQQQKQTAWTEFWTRAACVIALIVAAAYVARILIR</sequence>
<reference evidence="2" key="1">
    <citation type="submission" date="2019-02" db="EMBL/GenBank/DDBJ databases">
        <title>Draft genome of the type strain Pelomonas aquatica CCUG 52575T.</title>
        <authorList>
            <person name="Gomila M."/>
            <person name="Lalucat J."/>
        </authorList>
    </citation>
    <scope>NUCLEOTIDE SEQUENCE</scope>
    <source>
        <strain evidence="2">CCUG 52575</strain>
    </source>
</reference>
<evidence type="ECO:0000313" key="2">
    <source>
        <dbReference type="EMBL" id="MDG0861310.1"/>
    </source>
</evidence>
<keyword evidence="1" id="KW-1133">Transmembrane helix</keyword>
<dbReference type="AlphaFoldDB" id="A0A9X4LI72"/>
<protein>
    <submittedName>
        <fullName evidence="2">Uncharacterized protein</fullName>
    </submittedName>
</protein>
<accession>A0A9X4LI72</accession>
<keyword evidence="1" id="KW-0472">Membrane</keyword>
<keyword evidence="1" id="KW-0812">Transmembrane</keyword>
<organism evidence="2 3">
    <name type="scientific">Pelomonas aquatica</name>
    <dbReference type="NCBI Taxonomy" id="431058"/>
    <lineage>
        <taxon>Bacteria</taxon>
        <taxon>Pseudomonadati</taxon>
        <taxon>Pseudomonadota</taxon>
        <taxon>Betaproteobacteria</taxon>
        <taxon>Burkholderiales</taxon>
        <taxon>Sphaerotilaceae</taxon>
        <taxon>Roseateles</taxon>
    </lineage>
</organism>
<comment type="caution">
    <text evidence="2">The sequence shown here is derived from an EMBL/GenBank/DDBJ whole genome shotgun (WGS) entry which is preliminary data.</text>
</comment>
<dbReference type="RefSeq" id="WP_268147030.1">
    <property type="nucleotide sequence ID" value="NZ_JAPPUW010000002.1"/>
</dbReference>
<evidence type="ECO:0000313" key="3">
    <source>
        <dbReference type="Proteomes" id="UP001152766"/>
    </source>
</evidence>
<proteinExistence type="predicted"/>
<feature type="transmembrane region" description="Helical" evidence="1">
    <location>
        <begin position="41"/>
        <end position="63"/>
    </location>
</feature>
<keyword evidence="3" id="KW-1185">Reference proteome</keyword>
<dbReference type="EMBL" id="SGUG01000003">
    <property type="protein sequence ID" value="MDG0861310.1"/>
    <property type="molecule type" value="Genomic_DNA"/>
</dbReference>
<evidence type="ECO:0000256" key="1">
    <source>
        <dbReference type="SAM" id="Phobius"/>
    </source>
</evidence>